<dbReference type="InterPro" id="IPR020846">
    <property type="entry name" value="MFS_dom"/>
</dbReference>
<comment type="subcellular location">
    <subcellularLocation>
        <location evidence="1">Cell membrane</location>
        <topology evidence="1">Multi-pass membrane protein</topology>
    </subcellularLocation>
</comment>
<keyword evidence="3" id="KW-1003">Cell membrane</keyword>
<reference evidence="9 10" key="1">
    <citation type="submission" date="2018-07" db="EMBL/GenBank/DDBJ databases">
        <title>Complete genome sequence of Psychrobacillus sp. PB01, isolated from iceberg, and comparative genome analysis of Psychrobacillus strains.</title>
        <authorList>
            <person name="Lee P.C."/>
        </authorList>
    </citation>
    <scope>NUCLEOTIDE SEQUENCE [LARGE SCALE GENOMIC DNA]</scope>
    <source>
        <strain evidence="9 10">PB01</strain>
    </source>
</reference>
<evidence type="ECO:0000256" key="7">
    <source>
        <dbReference type="SAM" id="Phobius"/>
    </source>
</evidence>
<evidence type="ECO:0000256" key="5">
    <source>
        <dbReference type="ARBA" id="ARBA00022989"/>
    </source>
</evidence>
<feature type="transmembrane region" description="Helical" evidence="7">
    <location>
        <begin position="12"/>
        <end position="36"/>
    </location>
</feature>
<feature type="transmembrane region" description="Helical" evidence="7">
    <location>
        <begin position="223"/>
        <end position="243"/>
    </location>
</feature>
<feature type="transmembrane region" description="Helical" evidence="7">
    <location>
        <begin position="286"/>
        <end position="303"/>
    </location>
</feature>
<dbReference type="InterPro" id="IPR010290">
    <property type="entry name" value="TM_effector"/>
</dbReference>
<feature type="transmembrane region" description="Helical" evidence="7">
    <location>
        <begin position="81"/>
        <end position="100"/>
    </location>
</feature>
<feature type="transmembrane region" description="Helical" evidence="7">
    <location>
        <begin position="370"/>
        <end position="391"/>
    </location>
</feature>
<dbReference type="Gene3D" id="1.20.1250.20">
    <property type="entry name" value="MFS general substrate transporter like domains"/>
    <property type="match status" value="1"/>
</dbReference>
<feature type="domain" description="Major facilitator superfamily (MFS) profile" evidence="8">
    <location>
        <begin position="9"/>
        <end position="398"/>
    </location>
</feature>
<dbReference type="PROSITE" id="PS50850">
    <property type="entry name" value="MFS"/>
    <property type="match status" value="1"/>
</dbReference>
<dbReference type="PANTHER" id="PTHR23513:SF6">
    <property type="entry name" value="MAJOR FACILITATOR SUPERFAMILY ASSOCIATED DOMAIN-CONTAINING PROTEIN"/>
    <property type="match status" value="1"/>
</dbReference>
<keyword evidence="5 7" id="KW-1133">Transmembrane helix</keyword>
<feature type="transmembrane region" description="Helical" evidence="7">
    <location>
        <begin position="42"/>
        <end position="61"/>
    </location>
</feature>
<keyword evidence="6 7" id="KW-0472">Membrane</keyword>
<evidence type="ECO:0000256" key="3">
    <source>
        <dbReference type="ARBA" id="ARBA00022475"/>
    </source>
</evidence>
<evidence type="ECO:0000256" key="4">
    <source>
        <dbReference type="ARBA" id="ARBA00022692"/>
    </source>
</evidence>
<dbReference type="EMBL" id="CP031223">
    <property type="protein sequence ID" value="QFG00395.1"/>
    <property type="molecule type" value="Genomic_DNA"/>
</dbReference>
<evidence type="ECO:0000259" key="8">
    <source>
        <dbReference type="PROSITE" id="PS50850"/>
    </source>
</evidence>
<evidence type="ECO:0000313" key="10">
    <source>
        <dbReference type="Proteomes" id="UP000325517"/>
    </source>
</evidence>
<dbReference type="Pfam" id="PF05977">
    <property type="entry name" value="MFS_3"/>
    <property type="match status" value="1"/>
</dbReference>
<dbReference type="GO" id="GO:0022857">
    <property type="term" value="F:transmembrane transporter activity"/>
    <property type="evidence" value="ECO:0007669"/>
    <property type="project" value="InterPro"/>
</dbReference>
<dbReference type="SUPFAM" id="SSF103473">
    <property type="entry name" value="MFS general substrate transporter"/>
    <property type="match status" value="1"/>
</dbReference>
<proteinExistence type="predicted"/>
<organism evidence="9 10">
    <name type="scientific">Psychrobacillus glaciei</name>
    <dbReference type="NCBI Taxonomy" id="2283160"/>
    <lineage>
        <taxon>Bacteria</taxon>
        <taxon>Bacillati</taxon>
        <taxon>Bacillota</taxon>
        <taxon>Bacilli</taxon>
        <taxon>Bacillales</taxon>
        <taxon>Bacillaceae</taxon>
        <taxon>Psychrobacillus</taxon>
    </lineage>
</organism>
<dbReference type="InterPro" id="IPR036259">
    <property type="entry name" value="MFS_trans_sf"/>
</dbReference>
<keyword evidence="2" id="KW-0813">Transport</keyword>
<dbReference type="RefSeq" id="WP_151701278.1">
    <property type="nucleotide sequence ID" value="NZ_CP031223.1"/>
</dbReference>
<name>A0A5J6STX1_9BACI</name>
<dbReference type="CDD" id="cd06173">
    <property type="entry name" value="MFS_MefA_like"/>
    <property type="match status" value="1"/>
</dbReference>
<feature type="transmembrane region" description="Helical" evidence="7">
    <location>
        <begin position="146"/>
        <end position="163"/>
    </location>
</feature>
<feature type="transmembrane region" description="Helical" evidence="7">
    <location>
        <begin position="255"/>
        <end position="274"/>
    </location>
</feature>
<protein>
    <submittedName>
        <fullName evidence="9">MFS transporter</fullName>
    </submittedName>
</protein>
<evidence type="ECO:0000256" key="6">
    <source>
        <dbReference type="ARBA" id="ARBA00023136"/>
    </source>
</evidence>
<gene>
    <name evidence="9" type="ORF">PB01_17165</name>
</gene>
<evidence type="ECO:0000256" key="1">
    <source>
        <dbReference type="ARBA" id="ARBA00004651"/>
    </source>
</evidence>
<dbReference type="AlphaFoldDB" id="A0A5J6STX1"/>
<dbReference type="PANTHER" id="PTHR23513">
    <property type="entry name" value="INTEGRAL MEMBRANE EFFLUX PROTEIN-RELATED"/>
    <property type="match status" value="1"/>
</dbReference>
<dbReference type="Proteomes" id="UP000325517">
    <property type="component" value="Chromosome"/>
</dbReference>
<keyword evidence="10" id="KW-1185">Reference proteome</keyword>
<accession>A0A5J6STX1</accession>
<sequence length="427" mass="46159">MSSIWKNKDFTLLISGQTVSTFGSGISSFAIPWLILEITGSALQMGFVIAAGLIPYLLLSLPAGVWADRYNRKHLMMLSNLGKLLLLLLIPLSTLFLKGISIELIYFVRIGMSFCDAIFDSSYGASLPNIVNKNQLKQANSAMQTGIAASTIIGPAIAGILLIKLGASLLLLIDCATYLLSIISLMMIKKDFSPKKSQKKNLMSKDIAEGILYVWKQPTVRTLTILAFFSNISNAAISIVLLYRLKVELNISPELIGIVLSGISVGALSASLLSTALGKKFNMKKIMYFSLFVQIIPPFLIILTKNPFVMASATVLMGSAGVLWNIYAESLRQSIIPNEMLGRAGASIKMVSSASIPMGSSAGGALGELFGTLVVFVLSGSIRFFNLLLAVKMNIEDIENAETPNKVNIEKDFKATPTLEGRSNNLK</sequence>
<evidence type="ECO:0000313" key="9">
    <source>
        <dbReference type="EMBL" id="QFG00395.1"/>
    </source>
</evidence>
<dbReference type="OrthoDB" id="7055052at2"/>
<keyword evidence="4 7" id="KW-0812">Transmembrane</keyword>
<dbReference type="KEGG" id="psyo:PB01_17165"/>
<dbReference type="GO" id="GO:0005886">
    <property type="term" value="C:plasma membrane"/>
    <property type="evidence" value="ECO:0007669"/>
    <property type="project" value="UniProtKB-SubCell"/>
</dbReference>
<evidence type="ECO:0000256" key="2">
    <source>
        <dbReference type="ARBA" id="ARBA00022448"/>
    </source>
</evidence>